<dbReference type="Proteomes" id="UP001194696">
    <property type="component" value="Unassembled WGS sequence"/>
</dbReference>
<protein>
    <submittedName>
        <fullName evidence="2">Uncharacterized protein</fullName>
    </submittedName>
</protein>
<feature type="compositionally biased region" description="Basic and acidic residues" evidence="1">
    <location>
        <begin position="175"/>
        <end position="195"/>
    </location>
</feature>
<reference evidence="2 3" key="1">
    <citation type="journal article" date="2020" name="Fungal Divers.">
        <title>Resolving the Mortierellaceae phylogeny through synthesis of multi-gene phylogenetics and phylogenomics.</title>
        <authorList>
            <person name="Vandepol N."/>
            <person name="Liber J."/>
            <person name="Desiro A."/>
            <person name="Na H."/>
            <person name="Kennedy M."/>
            <person name="Barry K."/>
            <person name="Grigoriev I.V."/>
            <person name="Miller A.N."/>
            <person name="O'Donnell K."/>
            <person name="Stajich J.E."/>
            <person name="Bonito G."/>
        </authorList>
    </citation>
    <scope>NUCLEOTIDE SEQUENCE [LARGE SCALE GENOMIC DNA]</scope>
    <source>
        <strain evidence="2 3">AD045</strain>
    </source>
</reference>
<evidence type="ECO:0000313" key="3">
    <source>
        <dbReference type="Proteomes" id="UP001194696"/>
    </source>
</evidence>
<evidence type="ECO:0000256" key="1">
    <source>
        <dbReference type="SAM" id="MobiDB-lite"/>
    </source>
</evidence>
<feature type="non-terminal residue" evidence="2">
    <location>
        <position position="1"/>
    </location>
</feature>
<accession>A0ABQ7JM18</accession>
<gene>
    <name evidence="2" type="ORF">BGZ96_001562</name>
</gene>
<keyword evidence="3" id="KW-1185">Reference proteome</keyword>
<proteinExistence type="predicted"/>
<name>A0ABQ7JM18_9FUNG</name>
<comment type="caution">
    <text evidence="2">The sequence shown here is derived from an EMBL/GenBank/DDBJ whole genome shotgun (WGS) entry which is preliminary data.</text>
</comment>
<dbReference type="EMBL" id="JAAAIM010001263">
    <property type="protein sequence ID" value="KAG0280455.1"/>
    <property type="molecule type" value="Genomic_DNA"/>
</dbReference>
<evidence type="ECO:0000313" key="2">
    <source>
        <dbReference type="EMBL" id="KAG0280455.1"/>
    </source>
</evidence>
<organism evidence="2 3">
    <name type="scientific">Linnemannia gamsii</name>
    <dbReference type="NCBI Taxonomy" id="64522"/>
    <lineage>
        <taxon>Eukaryota</taxon>
        <taxon>Fungi</taxon>
        <taxon>Fungi incertae sedis</taxon>
        <taxon>Mucoromycota</taxon>
        <taxon>Mortierellomycotina</taxon>
        <taxon>Mortierellomycetes</taxon>
        <taxon>Mortierellales</taxon>
        <taxon>Mortierellaceae</taxon>
        <taxon>Linnemannia</taxon>
    </lineage>
</organism>
<feature type="region of interest" description="Disordered" evidence="1">
    <location>
        <begin position="172"/>
        <end position="199"/>
    </location>
</feature>
<sequence length="312" mass="34860">GEPFERAGSYDVSQDFEQLSIDDLQRAFDAELEDGNYDLALYSQNATATAGVENGGDEEFVQVERTDSMAEMDISDFTMSPTAAKDSLPQETREVITQTPSQEPTQDIVQEFVQPTSEAVFQGAIYTEESAASLASPIITQQGVEDVLMIQCGQSMEQGIQETLEEQTQLEAVQETEREETVRRKPQGEDTPQMHDEEEIPPEATNAYQAQQRQQQPENAELVNFLALTQNPPAHLIAEPEPQAFVPFIAYKPRYLKSRRKKGKSGRTYGLPIVRDKGAHDRYQNLVPLVLTPDITSPEDSIASQADRHHNN</sequence>